<dbReference type="Proteomes" id="UP000822688">
    <property type="component" value="Chromosome 4"/>
</dbReference>
<name>A0A8T0IEP7_CERPU</name>
<keyword evidence="1" id="KW-0732">Signal</keyword>
<sequence length="86" mass="10033">MLSMLCLDKMLILLILSYRRLILRFKSPLLQMTVLQALEIVIQVGHIAQYIHDTLVYFTCFEFGRKLFQMPKLFGLLLLTSLPGPY</sequence>
<reference evidence="2" key="1">
    <citation type="submission" date="2020-06" db="EMBL/GenBank/DDBJ databases">
        <title>WGS assembly of Ceratodon purpureus strain R40.</title>
        <authorList>
            <person name="Carey S.B."/>
            <person name="Jenkins J."/>
            <person name="Shu S."/>
            <person name="Lovell J.T."/>
            <person name="Sreedasyam A."/>
            <person name="Maumus F."/>
            <person name="Tiley G.P."/>
            <person name="Fernandez-Pozo N."/>
            <person name="Barry K."/>
            <person name="Chen C."/>
            <person name="Wang M."/>
            <person name="Lipzen A."/>
            <person name="Daum C."/>
            <person name="Saski C.A."/>
            <person name="Payton A.C."/>
            <person name="Mcbreen J.C."/>
            <person name="Conrad R.E."/>
            <person name="Kollar L.M."/>
            <person name="Olsson S."/>
            <person name="Huttunen S."/>
            <person name="Landis J.B."/>
            <person name="Wickett N.J."/>
            <person name="Johnson M.G."/>
            <person name="Rensing S.A."/>
            <person name="Grimwood J."/>
            <person name="Schmutz J."/>
            <person name="Mcdaniel S.F."/>
        </authorList>
    </citation>
    <scope>NUCLEOTIDE SEQUENCE</scope>
    <source>
        <strain evidence="2">R40</strain>
    </source>
</reference>
<protein>
    <submittedName>
        <fullName evidence="2">Uncharacterized protein</fullName>
    </submittedName>
</protein>
<evidence type="ECO:0000256" key="1">
    <source>
        <dbReference type="SAM" id="SignalP"/>
    </source>
</evidence>
<evidence type="ECO:0000313" key="3">
    <source>
        <dbReference type="Proteomes" id="UP000822688"/>
    </source>
</evidence>
<evidence type="ECO:0000313" key="2">
    <source>
        <dbReference type="EMBL" id="KAG0580973.1"/>
    </source>
</evidence>
<comment type="caution">
    <text evidence="2">The sequence shown here is derived from an EMBL/GenBank/DDBJ whole genome shotgun (WGS) entry which is preliminary data.</text>
</comment>
<organism evidence="2 3">
    <name type="scientific">Ceratodon purpureus</name>
    <name type="common">Fire moss</name>
    <name type="synonym">Dicranum purpureum</name>
    <dbReference type="NCBI Taxonomy" id="3225"/>
    <lineage>
        <taxon>Eukaryota</taxon>
        <taxon>Viridiplantae</taxon>
        <taxon>Streptophyta</taxon>
        <taxon>Embryophyta</taxon>
        <taxon>Bryophyta</taxon>
        <taxon>Bryophytina</taxon>
        <taxon>Bryopsida</taxon>
        <taxon>Dicranidae</taxon>
        <taxon>Pseudoditrichales</taxon>
        <taxon>Ditrichaceae</taxon>
        <taxon>Ceratodon</taxon>
    </lineage>
</organism>
<dbReference type="AlphaFoldDB" id="A0A8T0IEP7"/>
<dbReference type="EMBL" id="CM026424">
    <property type="protein sequence ID" value="KAG0580973.1"/>
    <property type="molecule type" value="Genomic_DNA"/>
</dbReference>
<proteinExistence type="predicted"/>
<feature type="chain" id="PRO_5035910785" evidence="1">
    <location>
        <begin position="18"/>
        <end position="86"/>
    </location>
</feature>
<gene>
    <name evidence="2" type="ORF">KC19_4G214500</name>
</gene>
<feature type="signal peptide" evidence="1">
    <location>
        <begin position="1"/>
        <end position="17"/>
    </location>
</feature>
<accession>A0A8T0IEP7</accession>
<keyword evidence="3" id="KW-1185">Reference proteome</keyword>